<dbReference type="Gene3D" id="2.150.10.10">
    <property type="entry name" value="Serralysin-like metalloprotease, C-terminal"/>
    <property type="match status" value="2"/>
</dbReference>
<dbReference type="SUPFAM" id="SSF101967">
    <property type="entry name" value="Adhesin YadA, collagen-binding domain"/>
    <property type="match status" value="2"/>
</dbReference>
<keyword evidence="8" id="KW-0653">Protein transport</keyword>
<evidence type="ECO:0000256" key="3">
    <source>
        <dbReference type="ARBA" id="ARBA00005848"/>
    </source>
</evidence>
<dbReference type="RefSeq" id="WP_175232484.1">
    <property type="nucleotide sequence ID" value="NZ_CADIKH010000070.1"/>
</dbReference>
<dbReference type="Gene3D" id="1.20.5.170">
    <property type="match status" value="1"/>
</dbReference>
<dbReference type="GO" id="GO:0009986">
    <property type="term" value="C:cell surface"/>
    <property type="evidence" value="ECO:0007669"/>
    <property type="project" value="UniProtKB-SubCell"/>
</dbReference>
<evidence type="ECO:0000313" key="17">
    <source>
        <dbReference type="Proteomes" id="UP000494363"/>
    </source>
</evidence>
<proteinExistence type="inferred from homology"/>
<dbReference type="AlphaFoldDB" id="A0A6J5F6I0"/>
<evidence type="ECO:0000259" key="14">
    <source>
        <dbReference type="Pfam" id="PF05658"/>
    </source>
</evidence>
<feature type="chain" id="PRO_5026972675" evidence="12">
    <location>
        <begin position="29"/>
        <end position="471"/>
    </location>
</feature>
<dbReference type="Proteomes" id="UP000494363">
    <property type="component" value="Unassembled WGS sequence"/>
</dbReference>
<keyword evidence="10" id="KW-0998">Cell outer membrane</keyword>
<dbReference type="InterPro" id="IPR005594">
    <property type="entry name" value="YadA_C"/>
</dbReference>
<evidence type="ECO:0000256" key="12">
    <source>
        <dbReference type="SAM" id="SignalP"/>
    </source>
</evidence>
<accession>A0A6J5F6I0</accession>
<feature type="domain" description="Trimeric autotransporter adhesin YadA-like stalk" evidence="15">
    <location>
        <begin position="366"/>
        <end position="406"/>
    </location>
</feature>
<dbReference type="InterPro" id="IPR011049">
    <property type="entry name" value="Serralysin-like_metalloprot_C"/>
</dbReference>
<dbReference type="Pfam" id="PF05658">
    <property type="entry name" value="YadA_head"/>
    <property type="match status" value="6"/>
</dbReference>
<evidence type="ECO:0000256" key="8">
    <source>
        <dbReference type="ARBA" id="ARBA00022927"/>
    </source>
</evidence>
<dbReference type="GO" id="GO:0015031">
    <property type="term" value="P:protein transport"/>
    <property type="evidence" value="ECO:0007669"/>
    <property type="project" value="UniProtKB-KW"/>
</dbReference>
<dbReference type="InterPro" id="IPR008635">
    <property type="entry name" value="Coiled_stalk_dom"/>
</dbReference>
<evidence type="ECO:0000256" key="2">
    <source>
        <dbReference type="ARBA" id="ARBA00004442"/>
    </source>
</evidence>
<protein>
    <submittedName>
        <fullName evidence="16">Autotransporter adhesin BpaC</fullName>
    </submittedName>
</protein>
<sequence length="471" mass="44680">MSSLPKSSTLGAVLVALALLLPFGRAYADNYSSGGSNGTNVDSPGEANTGGAYPAVAGSDGTAFNEAFGLNSTANGGEATSMGDGANANGAGATAIGRVANATGDGSAAFGARSVANGLNTTALGDGAQAQASNATAVGRSSIATASDATAFGVGATANIANSVALGTSSVTTAATAVSSIRIGSNTFNFAAQVPVGVVSVGSVGKERQVQNVAAGRITADSTDAINGSQLFATTQAVDNLYIELKAISGNPTGNGSAAGGADATASGTDSSAFGSSALASGSDSSAIGSNAAATGNESTAMGAKAMASGNGSTAIGANSIASGTNSTALGANSRATGNNSVALGAGSVASEANTVSVGAGGSERRITNVANGINPTDAVNMSQLQGVQQSINSIARRAYSGVAGAVALSMIPDVDPGRTVAVGIGSGDFQGYAAVALGVTARVGNNIKVRGGASTSSAGTAWGGGVSYQW</sequence>
<reference evidence="16 17" key="1">
    <citation type="submission" date="2020-04" db="EMBL/GenBank/DDBJ databases">
        <authorList>
            <person name="De Canck E."/>
        </authorList>
    </citation>
    <scope>NUCLEOTIDE SEQUENCE [LARGE SCALE GENOMIC DNA]</scope>
    <source>
        <strain evidence="16 17">LMG 29542</strain>
    </source>
</reference>
<dbReference type="InterPro" id="IPR008640">
    <property type="entry name" value="Adhesin_Head_dom"/>
</dbReference>
<keyword evidence="9" id="KW-0472">Membrane</keyword>
<feature type="domain" description="Trimeric autotransporter adhesin YadA-like head" evidence="14">
    <location>
        <begin position="308"/>
        <end position="334"/>
    </location>
</feature>
<evidence type="ECO:0000256" key="5">
    <source>
        <dbReference type="ARBA" id="ARBA00022452"/>
    </source>
</evidence>
<feature type="domain" description="Trimeric autotransporter adhesin YadA-like head" evidence="14">
    <location>
        <begin position="144"/>
        <end position="170"/>
    </location>
</feature>
<keyword evidence="6" id="KW-0812">Transmembrane</keyword>
<evidence type="ECO:0000256" key="10">
    <source>
        <dbReference type="ARBA" id="ARBA00023237"/>
    </source>
</evidence>
<feature type="domain" description="Trimeric autotransporter adhesin YadA-like C-terminal membrane anchor" evidence="13">
    <location>
        <begin position="413"/>
        <end position="471"/>
    </location>
</feature>
<name>A0A6J5F6I0_9BURK</name>
<feature type="region of interest" description="Disordered" evidence="11">
    <location>
        <begin position="35"/>
        <end position="54"/>
    </location>
</feature>
<keyword evidence="5" id="KW-1134">Transmembrane beta strand</keyword>
<keyword evidence="4" id="KW-0813">Transport</keyword>
<keyword evidence="17" id="KW-1185">Reference proteome</keyword>
<comment type="similarity">
    <text evidence="3">Belongs to the autotransporter-2 (AT-2) (TC 1.B.40) family.</text>
</comment>
<feature type="domain" description="Trimeric autotransporter adhesin YadA-like head" evidence="14">
    <location>
        <begin position="116"/>
        <end position="142"/>
    </location>
</feature>
<evidence type="ECO:0000256" key="9">
    <source>
        <dbReference type="ARBA" id="ARBA00023136"/>
    </source>
</evidence>
<dbReference type="EMBL" id="CADIKH010000070">
    <property type="protein sequence ID" value="CAB3773202.1"/>
    <property type="molecule type" value="Genomic_DNA"/>
</dbReference>
<evidence type="ECO:0000256" key="11">
    <source>
        <dbReference type="SAM" id="MobiDB-lite"/>
    </source>
</evidence>
<gene>
    <name evidence="16" type="primary">bpaC</name>
    <name evidence="16" type="ORF">LMG29542_07145</name>
</gene>
<dbReference type="CDD" id="cd12820">
    <property type="entry name" value="LbR_YadA-like"/>
    <property type="match status" value="1"/>
</dbReference>
<feature type="signal peptide" evidence="12">
    <location>
        <begin position="1"/>
        <end position="28"/>
    </location>
</feature>
<dbReference type="GO" id="GO:0009279">
    <property type="term" value="C:cell outer membrane"/>
    <property type="evidence" value="ECO:0007669"/>
    <property type="project" value="UniProtKB-SubCell"/>
</dbReference>
<feature type="domain" description="Trimeric autotransporter adhesin YadA-like head" evidence="14">
    <location>
        <begin position="336"/>
        <end position="361"/>
    </location>
</feature>
<dbReference type="SUPFAM" id="SSF54523">
    <property type="entry name" value="Pili subunits"/>
    <property type="match status" value="1"/>
</dbReference>
<feature type="domain" description="Trimeric autotransporter adhesin YadA-like head" evidence="14">
    <location>
        <begin position="88"/>
        <end position="114"/>
    </location>
</feature>
<feature type="domain" description="Trimeric autotransporter adhesin YadA-like stalk" evidence="15">
    <location>
        <begin position="209"/>
        <end position="240"/>
    </location>
</feature>
<dbReference type="InterPro" id="IPR045584">
    <property type="entry name" value="Pilin-like"/>
</dbReference>
<evidence type="ECO:0000256" key="4">
    <source>
        <dbReference type="ARBA" id="ARBA00022448"/>
    </source>
</evidence>
<dbReference type="Pfam" id="PF05662">
    <property type="entry name" value="YadA_stalk"/>
    <property type="match status" value="2"/>
</dbReference>
<evidence type="ECO:0000259" key="15">
    <source>
        <dbReference type="Pfam" id="PF05662"/>
    </source>
</evidence>
<comment type="subcellular location">
    <subcellularLocation>
        <location evidence="2">Cell outer membrane</location>
    </subcellularLocation>
    <subcellularLocation>
        <location evidence="1">Cell surface</location>
    </subcellularLocation>
</comment>
<feature type="domain" description="Trimeric autotransporter adhesin YadA-like head" evidence="14">
    <location>
        <begin position="280"/>
        <end position="306"/>
    </location>
</feature>
<organism evidence="16 17">
    <name type="scientific">Paraburkholderia humisilvae</name>
    <dbReference type="NCBI Taxonomy" id="627669"/>
    <lineage>
        <taxon>Bacteria</taxon>
        <taxon>Pseudomonadati</taxon>
        <taxon>Pseudomonadota</taxon>
        <taxon>Betaproteobacteria</taxon>
        <taxon>Burkholderiales</taxon>
        <taxon>Burkholderiaceae</taxon>
        <taxon>Paraburkholderia</taxon>
    </lineage>
</organism>
<evidence type="ECO:0000256" key="7">
    <source>
        <dbReference type="ARBA" id="ARBA00022729"/>
    </source>
</evidence>
<evidence type="ECO:0000259" key="13">
    <source>
        <dbReference type="Pfam" id="PF03895"/>
    </source>
</evidence>
<evidence type="ECO:0000256" key="6">
    <source>
        <dbReference type="ARBA" id="ARBA00022692"/>
    </source>
</evidence>
<evidence type="ECO:0000256" key="1">
    <source>
        <dbReference type="ARBA" id="ARBA00004241"/>
    </source>
</evidence>
<dbReference type="Gene3D" id="3.30.1300.30">
    <property type="entry name" value="GSPII I/J protein-like"/>
    <property type="match status" value="1"/>
</dbReference>
<dbReference type="Pfam" id="PF03895">
    <property type="entry name" value="YadA_anchor"/>
    <property type="match status" value="1"/>
</dbReference>
<evidence type="ECO:0000313" key="16">
    <source>
        <dbReference type="EMBL" id="CAB3773202.1"/>
    </source>
</evidence>
<keyword evidence="7 12" id="KW-0732">Signal</keyword>